<dbReference type="InterPro" id="IPR011701">
    <property type="entry name" value="MFS"/>
</dbReference>
<dbReference type="PROSITE" id="PS50850">
    <property type="entry name" value="MFS"/>
    <property type="match status" value="1"/>
</dbReference>
<keyword evidence="8" id="KW-1185">Reference proteome</keyword>
<reference evidence="7 8" key="1">
    <citation type="submission" date="2018-06" db="EMBL/GenBank/DDBJ databases">
        <title>Genomic Encyclopedia of Type Strains, Phase IV (KMG-IV): sequencing the most valuable type-strain genomes for metagenomic binning, comparative biology and taxonomic classification.</title>
        <authorList>
            <person name="Goeker M."/>
        </authorList>
    </citation>
    <scope>NUCLEOTIDE SEQUENCE [LARGE SCALE GENOMIC DNA]</scope>
    <source>
        <strain evidence="7 8">DSM 18048</strain>
    </source>
</reference>
<keyword evidence="2 5" id="KW-0812">Transmembrane</keyword>
<comment type="subcellular location">
    <subcellularLocation>
        <location evidence="1">Membrane</location>
        <topology evidence="1">Multi-pass membrane protein</topology>
    </subcellularLocation>
</comment>
<comment type="caution">
    <text evidence="7">The sequence shown here is derived from an EMBL/GenBank/DDBJ whole genome shotgun (WGS) entry which is preliminary data.</text>
</comment>
<accession>A0A318S966</accession>
<organism evidence="7 8">
    <name type="scientific">Deinococcus yavapaiensis KR-236</name>
    <dbReference type="NCBI Taxonomy" id="694435"/>
    <lineage>
        <taxon>Bacteria</taxon>
        <taxon>Thermotogati</taxon>
        <taxon>Deinococcota</taxon>
        <taxon>Deinococci</taxon>
        <taxon>Deinococcales</taxon>
        <taxon>Deinococcaceae</taxon>
        <taxon>Deinococcus</taxon>
    </lineage>
</organism>
<keyword evidence="3 5" id="KW-1133">Transmembrane helix</keyword>
<dbReference type="Proteomes" id="UP000248326">
    <property type="component" value="Unassembled WGS sequence"/>
</dbReference>
<evidence type="ECO:0000256" key="3">
    <source>
        <dbReference type="ARBA" id="ARBA00022989"/>
    </source>
</evidence>
<evidence type="ECO:0000256" key="4">
    <source>
        <dbReference type="ARBA" id="ARBA00023136"/>
    </source>
</evidence>
<dbReference type="Gene3D" id="1.20.1250.20">
    <property type="entry name" value="MFS general substrate transporter like domains"/>
    <property type="match status" value="2"/>
</dbReference>
<dbReference type="InterPro" id="IPR020846">
    <property type="entry name" value="MFS_dom"/>
</dbReference>
<feature type="transmembrane region" description="Helical" evidence="5">
    <location>
        <begin position="127"/>
        <end position="152"/>
    </location>
</feature>
<dbReference type="OrthoDB" id="9810941at2"/>
<dbReference type="InterPro" id="IPR036259">
    <property type="entry name" value="MFS_trans_sf"/>
</dbReference>
<gene>
    <name evidence="7" type="ORF">DES52_10233</name>
</gene>
<dbReference type="CDD" id="cd17393">
    <property type="entry name" value="MFS_MosC_like"/>
    <property type="match status" value="1"/>
</dbReference>
<feature type="transmembrane region" description="Helical" evidence="5">
    <location>
        <begin position="95"/>
        <end position="115"/>
    </location>
</feature>
<evidence type="ECO:0000313" key="7">
    <source>
        <dbReference type="EMBL" id="PYE55670.1"/>
    </source>
</evidence>
<evidence type="ECO:0000259" key="6">
    <source>
        <dbReference type="PROSITE" id="PS50850"/>
    </source>
</evidence>
<dbReference type="GO" id="GO:0016020">
    <property type="term" value="C:membrane"/>
    <property type="evidence" value="ECO:0007669"/>
    <property type="project" value="UniProtKB-SubCell"/>
</dbReference>
<feature type="transmembrane region" description="Helical" evidence="5">
    <location>
        <begin position="335"/>
        <end position="353"/>
    </location>
</feature>
<name>A0A318S966_9DEIO</name>
<feature type="transmembrane region" description="Helical" evidence="5">
    <location>
        <begin position="43"/>
        <end position="59"/>
    </location>
</feature>
<dbReference type="SUPFAM" id="SSF103473">
    <property type="entry name" value="MFS general substrate transporter"/>
    <property type="match status" value="1"/>
</dbReference>
<dbReference type="InterPro" id="IPR051788">
    <property type="entry name" value="MFS_Transporter"/>
</dbReference>
<dbReference type="AlphaFoldDB" id="A0A318S966"/>
<proteinExistence type="predicted"/>
<feature type="transmembrane region" description="Helical" evidence="5">
    <location>
        <begin position="296"/>
        <end position="323"/>
    </location>
</feature>
<evidence type="ECO:0000256" key="5">
    <source>
        <dbReference type="SAM" id="Phobius"/>
    </source>
</evidence>
<feature type="transmembrane region" description="Helical" evidence="5">
    <location>
        <begin position="158"/>
        <end position="180"/>
    </location>
</feature>
<feature type="transmembrane region" description="Helical" evidence="5">
    <location>
        <begin position="271"/>
        <end position="290"/>
    </location>
</feature>
<feature type="transmembrane region" description="Helical" evidence="5">
    <location>
        <begin position="201"/>
        <end position="219"/>
    </location>
</feature>
<feature type="transmembrane region" description="Helical" evidence="5">
    <location>
        <begin position="239"/>
        <end position="259"/>
    </location>
</feature>
<dbReference type="GO" id="GO:0022857">
    <property type="term" value="F:transmembrane transporter activity"/>
    <property type="evidence" value="ECO:0007669"/>
    <property type="project" value="InterPro"/>
</dbReference>
<protein>
    <submittedName>
        <fullName evidence="7">Fucose permease</fullName>
    </submittedName>
</protein>
<evidence type="ECO:0000313" key="8">
    <source>
        <dbReference type="Proteomes" id="UP000248326"/>
    </source>
</evidence>
<feature type="domain" description="Major facilitator superfamily (MFS) profile" evidence="6">
    <location>
        <begin position="205"/>
        <end position="393"/>
    </location>
</feature>
<keyword evidence="4 5" id="KW-0472">Membrane</keyword>
<dbReference type="PANTHER" id="PTHR23514:SF13">
    <property type="entry name" value="INNER MEMBRANE PROTEIN YBJJ"/>
    <property type="match status" value="1"/>
</dbReference>
<feature type="transmembrane region" description="Helical" evidence="5">
    <location>
        <begin position="71"/>
        <end position="89"/>
    </location>
</feature>
<dbReference type="Pfam" id="PF07690">
    <property type="entry name" value="MFS_1"/>
    <property type="match status" value="1"/>
</dbReference>
<sequence>MTAACVRATSLLFLLNGVMFSSWIVQVAEVKAKFGFTDLELSVALLAVVGGSVLALPLATRLTDRVSLARLALASALGGAAALALVAVAPSLAVLAGVLGAFGLFFGTLDLVLNAQGVRLEQQTSRALLSMLHGSYSLGCVVGALLGAWQLAFHVGMAAHLAAVAVAVATIAAVATRFLDGRLRDEATIGEASALPESANLVRRALWALGGLAFLAALIEGAAGDWAGVYVREHVADLGSVTALTFGAFAVTMTCGRGLGHVFENRFGRLAVGRFGAVVAASGLALALLVPRPLPVMLGFALLGLGVSVLAPLAFSAVGSLVGSNAAGALARVTALFYVGYLVGPPVIGAVAHASSIRLALVLVVACAVLAAILAFALGPRASRRPRWSNALE</sequence>
<feature type="transmembrane region" description="Helical" evidence="5">
    <location>
        <begin position="359"/>
        <end position="379"/>
    </location>
</feature>
<evidence type="ECO:0000256" key="1">
    <source>
        <dbReference type="ARBA" id="ARBA00004141"/>
    </source>
</evidence>
<dbReference type="PANTHER" id="PTHR23514">
    <property type="entry name" value="BYPASS OF STOP CODON PROTEIN 6"/>
    <property type="match status" value="1"/>
</dbReference>
<dbReference type="RefSeq" id="WP_110885237.1">
    <property type="nucleotide sequence ID" value="NZ_QJSX01000002.1"/>
</dbReference>
<evidence type="ECO:0000256" key="2">
    <source>
        <dbReference type="ARBA" id="ARBA00022692"/>
    </source>
</evidence>
<dbReference type="EMBL" id="QJSX01000002">
    <property type="protein sequence ID" value="PYE55670.1"/>
    <property type="molecule type" value="Genomic_DNA"/>
</dbReference>